<accession>A0A0X3Q889</accession>
<feature type="signal peptide" evidence="1">
    <location>
        <begin position="1"/>
        <end position="23"/>
    </location>
</feature>
<feature type="non-terminal residue" evidence="2">
    <location>
        <position position="107"/>
    </location>
</feature>
<proteinExistence type="predicted"/>
<name>A0A0X3Q889_SCHSO</name>
<reference evidence="2" key="1">
    <citation type="submission" date="2016-01" db="EMBL/GenBank/DDBJ databases">
        <title>Reference transcriptome for the parasite Schistocephalus solidus: insights into the molecular evolution of parasitism.</title>
        <authorList>
            <person name="Hebert F.O."/>
            <person name="Grambauer S."/>
            <person name="Barber I."/>
            <person name="Landry C.R."/>
            <person name="Aubin-Horth N."/>
        </authorList>
    </citation>
    <scope>NUCLEOTIDE SEQUENCE</scope>
</reference>
<dbReference type="EMBL" id="GEEE01020648">
    <property type="protein sequence ID" value="JAP42577.1"/>
    <property type="molecule type" value="Transcribed_RNA"/>
</dbReference>
<evidence type="ECO:0000256" key="1">
    <source>
        <dbReference type="SAM" id="SignalP"/>
    </source>
</evidence>
<dbReference type="AlphaFoldDB" id="A0A0X3Q889"/>
<dbReference type="EMBL" id="GEEE01006293">
    <property type="protein sequence ID" value="JAP56932.1"/>
    <property type="molecule type" value="Transcribed_RNA"/>
</dbReference>
<evidence type="ECO:0000313" key="2">
    <source>
        <dbReference type="EMBL" id="JAP56932.1"/>
    </source>
</evidence>
<keyword evidence="1" id="KW-0732">Signal</keyword>
<feature type="chain" id="PRO_5007440459" description="Apple domain-containing protein" evidence="1">
    <location>
        <begin position="24"/>
        <end position="107"/>
    </location>
</feature>
<protein>
    <recommendedName>
        <fullName evidence="3">Apple domain-containing protein</fullName>
    </recommendedName>
</protein>
<evidence type="ECO:0008006" key="3">
    <source>
        <dbReference type="Google" id="ProtNLM"/>
    </source>
</evidence>
<organism evidence="2">
    <name type="scientific">Schistocephalus solidus</name>
    <name type="common">Tapeworm</name>
    <dbReference type="NCBI Taxonomy" id="70667"/>
    <lineage>
        <taxon>Eukaryota</taxon>
        <taxon>Metazoa</taxon>
        <taxon>Spiralia</taxon>
        <taxon>Lophotrochozoa</taxon>
        <taxon>Platyhelminthes</taxon>
        <taxon>Cestoda</taxon>
        <taxon>Eucestoda</taxon>
        <taxon>Diphyllobothriidea</taxon>
        <taxon>Diphyllobothriidae</taxon>
        <taxon>Schistocephalus</taxon>
    </lineage>
</organism>
<gene>
    <name evidence="2" type="ORF">TR160121</name>
</gene>
<sequence length="107" mass="11946">MMIGLPLSILLQTAFCFMAVAVAIDEDGIAYQLHGDSHYSGLIYLKPEELGDAAKCREVCANKAGHLTQEATAKFCKGSTKTCTSYKYFGRWGHNENFEMHLWCIYA</sequence>